<evidence type="ECO:0000259" key="2">
    <source>
        <dbReference type="Pfam" id="PF12146"/>
    </source>
</evidence>
<feature type="domain" description="Serine aminopeptidase S33" evidence="2">
    <location>
        <begin position="70"/>
        <end position="171"/>
    </location>
</feature>
<proteinExistence type="predicted"/>
<gene>
    <name evidence="3" type="ORF">SBA5_1000002</name>
</gene>
<name>A0A2N9L2G4_9BACT</name>
<evidence type="ECO:0000256" key="1">
    <source>
        <dbReference type="SAM" id="Phobius"/>
    </source>
</evidence>
<dbReference type="PANTHER" id="PTHR12277">
    <property type="entry name" value="ALPHA/BETA HYDROLASE DOMAIN-CONTAINING PROTEIN"/>
    <property type="match status" value="1"/>
</dbReference>
<keyword evidence="1" id="KW-0472">Membrane</keyword>
<dbReference type="InterPro" id="IPR022742">
    <property type="entry name" value="Hydrolase_4"/>
</dbReference>
<sequence>MLMAFLRGVLPVVIGIYLIALLVAVFFSEQLIFQPQQAGYRDNAAILKLTSSAGAKISATYLPNPDATFTVLFSHGNAEDIGDDQPLLERIRAAGFAVLAYDYQGYGTSEGKPTERHTYDDEDAAYNFLVQTMHIQPTKIIALGRSVGSGPAADLASRRPVAGLILESAFTSAFRVMTRVSVFPFDRFDNLHKVKKVHRPVLIIHGTQDSVINVVHGRELFAAANEPKQALWVEGANHNDVAFVGGARYSDALKAFAILIQRYQPEAGSQRL</sequence>
<feature type="transmembrane region" description="Helical" evidence="1">
    <location>
        <begin position="6"/>
        <end position="27"/>
    </location>
</feature>
<dbReference type="SUPFAM" id="SSF53474">
    <property type="entry name" value="alpha/beta-Hydrolases"/>
    <property type="match status" value="1"/>
</dbReference>
<dbReference type="InterPro" id="IPR029058">
    <property type="entry name" value="AB_hydrolase_fold"/>
</dbReference>
<protein>
    <submittedName>
        <fullName evidence="3">Phospholipase/carboxylesterase superfamily</fullName>
    </submittedName>
</protein>
<dbReference type="Pfam" id="PF12146">
    <property type="entry name" value="Hydrolase_4"/>
    <property type="match status" value="1"/>
</dbReference>
<dbReference type="Gene3D" id="3.40.50.1820">
    <property type="entry name" value="alpha/beta hydrolase"/>
    <property type="match status" value="1"/>
</dbReference>
<accession>A0A2N9L2G4</accession>
<evidence type="ECO:0000313" key="3">
    <source>
        <dbReference type="EMBL" id="SPE17517.1"/>
    </source>
</evidence>
<evidence type="ECO:0000313" key="4">
    <source>
        <dbReference type="Proteomes" id="UP000239735"/>
    </source>
</evidence>
<dbReference type="AlphaFoldDB" id="A0A2N9L2G4"/>
<dbReference type="PANTHER" id="PTHR12277:SF81">
    <property type="entry name" value="PROTEIN ABHD13"/>
    <property type="match status" value="1"/>
</dbReference>
<dbReference type="Proteomes" id="UP000239735">
    <property type="component" value="Unassembled WGS sequence"/>
</dbReference>
<dbReference type="OrthoDB" id="9777090at2"/>
<keyword evidence="1" id="KW-0812">Transmembrane</keyword>
<keyword evidence="1" id="KW-1133">Transmembrane helix</keyword>
<dbReference type="EMBL" id="OKRB01000003">
    <property type="protein sequence ID" value="SPE17517.1"/>
    <property type="molecule type" value="Genomic_DNA"/>
</dbReference>
<organism evidence="3 4">
    <name type="scientific">Candidatus Sulfuritelmatomonas gaucii</name>
    <dbReference type="NCBI Taxonomy" id="2043161"/>
    <lineage>
        <taxon>Bacteria</taxon>
        <taxon>Pseudomonadati</taxon>
        <taxon>Acidobacteriota</taxon>
        <taxon>Terriglobia</taxon>
        <taxon>Terriglobales</taxon>
        <taxon>Acidobacteriaceae</taxon>
        <taxon>Candidatus Sulfuritelmatomonas</taxon>
    </lineage>
</organism>
<reference evidence="4" key="1">
    <citation type="submission" date="2018-02" db="EMBL/GenBank/DDBJ databases">
        <authorList>
            <person name="Hausmann B."/>
        </authorList>
    </citation>
    <scope>NUCLEOTIDE SEQUENCE [LARGE SCALE GENOMIC DNA]</scope>
    <source>
        <strain evidence="4">Peat soil MAG SbA5</strain>
    </source>
</reference>